<gene>
    <name evidence="3" type="ORF">NDU88_005632</name>
</gene>
<evidence type="ECO:0000256" key="1">
    <source>
        <dbReference type="SAM" id="MobiDB-lite"/>
    </source>
</evidence>
<keyword evidence="2" id="KW-0472">Membrane</keyword>
<comment type="caution">
    <text evidence="3">The sequence shown here is derived from an EMBL/GenBank/DDBJ whole genome shotgun (WGS) entry which is preliminary data.</text>
</comment>
<evidence type="ECO:0000313" key="3">
    <source>
        <dbReference type="EMBL" id="KAJ1139257.1"/>
    </source>
</evidence>
<evidence type="ECO:0000256" key="2">
    <source>
        <dbReference type="SAM" id="Phobius"/>
    </source>
</evidence>
<feature type="region of interest" description="Disordered" evidence="1">
    <location>
        <begin position="74"/>
        <end position="104"/>
    </location>
</feature>
<protein>
    <submittedName>
        <fullName evidence="3">Uncharacterized protein</fullName>
    </submittedName>
</protein>
<dbReference type="Proteomes" id="UP001066276">
    <property type="component" value="Chromosome 6"/>
</dbReference>
<sequence>MAEQGFYPAVALYYFFKVSRGCQDDELILDSRASMNVACLFVVIQPICLLLGGYTGMLVYLSSALVSYSLIPRKAKDQARAGPVKDTREKKQVKDKKKNGTKED</sequence>
<dbReference type="AlphaFoldDB" id="A0AAV7QFB6"/>
<proteinExistence type="predicted"/>
<accession>A0AAV7QFB6</accession>
<feature type="transmembrane region" description="Helical" evidence="2">
    <location>
        <begin position="43"/>
        <end position="71"/>
    </location>
</feature>
<dbReference type="EMBL" id="JANPWB010000010">
    <property type="protein sequence ID" value="KAJ1139257.1"/>
    <property type="molecule type" value="Genomic_DNA"/>
</dbReference>
<organism evidence="3 4">
    <name type="scientific">Pleurodeles waltl</name>
    <name type="common">Iberian ribbed newt</name>
    <dbReference type="NCBI Taxonomy" id="8319"/>
    <lineage>
        <taxon>Eukaryota</taxon>
        <taxon>Metazoa</taxon>
        <taxon>Chordata</taxon>
        <taxon>Craniata</taxon>
        <taxon>Vertebrata</taxon>
        <taxon>Euteleostomi</taxon>
        <taxon>Amphibia</taxon>
        <taxon>Batrachia</taxon>
        <taxon>Caudata</taxon>
        <taxon>Salamandroidea</taxon>
        <taxon>Salamandridae</taxon>
        <taxon>Pleurodelinae</taxon>
        <taxon>Pleurodeles</taxon>
    </lineage>
</organism>
<reference evidence="3" key="1">
    <citation type="journal article" date="2022" name="bioRxiv">
        <title>Sequencing and chromosome-scale assembly of the giantPleurodeles waltlgenome.</title>
        <authorList>
            <person name="Brown T."/>
            <person name="Elewa A."/>
            <person name="Iarovenko S."/>
            <person name="Subramanian E."/>
            <person name="Araus A.J."/>
            <person name="Petzold A."/>
            <person name="Susuki M."/>
            <person name="Suzuki K.-i.T."/>
            <person name="Hayashi T."/>
            <person name="Toyoda A."/>
            <person name="Oliveira C."/>
            <person name="Osipova E."/>
            <person name="Leigh N.D."/>
            <person name="Simon A."/>
            <person name="Yun M.H."/>
        </authorList>
    </citation>
    <scope>NUCLEOTIDE SEQUENCE</scope>
    <source>
        <strain evidence="3">20211129_DDA</strain>
        <tissue evidence="3">Liver</tissue>
    </source>
</reference>
<keyword evidence="2" id="KW-0812">Transmembrane</keyword>
<keyword evidence="2" id="KW-1133">Transmembrane helix</keyword>
<evidence type="ECO:0000313" key="4">
    <source>
        <dbReference type="Proteomes" id="UP001066276"/>
    </source>
</evidence>
<name>A0AAV7QFB6_PLEWA</name>
<keyword evidence="4" id="KW-1185">Reference proteome</keyword>